<gene>
    <name evidence="2" type="ORF">CVT24_012654</name>
</gene>
<dbReference type="InParanoid" id="A0A409WWW9"/>
<evidence type="ECO:0000256" key="1">
    <source>
        <dbReference type="SAM" id="MobiDB-lite"/>
    </source>
</evidence>
<reference evidence="2 3" key="1">
    <citation type="journal article" date="2018" name="Evol. Lett.">
        <title>Horizontal gene cluster transfer increased hallucinogenic mushroom diversity.</title>
        <authorList>
            <person name="Reynolds H.T."/>
            <person name="Vijayakumar V."/>
            <person name="Gluck-Thaler E."/>
            <person name="Korotkin H.B."/>
            <person name="Matheny P.B."/>
            <person name="Slot J.C."/>
        </authorList>
    </citation>
    <scope>NUCLEOTIDE SEQUENCE [LARGE SCALE GENOMIC DNA]</scope>
    <source>
        <strain evidence="2 3">2629</strain>
    </source>
</reference>
<dbReference type="EMBL" id="NHTK01005089">
    <property type="protein sequence ID" value="PPQ82961.1"/>
    <property type="molecule type" value="Genomic_DNA"/>
</dbReference>
<dbReference type="AlphaFoldDB" id="A0A409WWW9"/>
<sequence>MDEYYDYDAARNALLQWTNQRKIYLDTLKKKTGTLIIDSKVQDYIVATYDNSRSWRLCHRTQNNTEAEFRVQGIIGQHLLPPVTRNYTNADHKAKERARGTLRQSVTLTGLGLPAFDNVIIAIEKFHVLFNKSIPQDLCPWQASESQSYISFDCSSKYFTRSAPGLDIQQMPQSVDPEGNLTALINHQWVHTSDNIVVYKQLQKNSQAGDDNASTDASYSMNAASPSIFRIGDIVEASITFSAFRLQNKKVCMFPILRGLLHLDGAQSEAALINRMRSSYSVVQRIHDIPRLKRKDPFEEDHENTSRIRTPDDEHEPTEEHRAIHTPPRSATPSTSPAAYTTRPAHNPNIFSAVPAAHAPRFASQPATTSSSLNNLHAMQGIIRIENATFTMLDTNHHPPQGHTNDSNTPPPSTTTPLNSDVVQRLDTILQDVNNLKDTSTVRFQALQEATNAMRDHAAFERFTTDVLTTIQSQQSACYRIINTLIHEMNWMTYQFNRFSNTHYAHSYAHSSSSFSFPGNSEQGSEYEGAFSPSSSSAFTDGELLQLSNMKFDDNGYLVNYRNGPADDDGAA</sequence>
<keyword evidence="3" id="KW-1185">Reference proteome</keyword>
<dbReference type="OrthoDB" id="3269456at2759"/>
<protein>
    <submittedName>
        <fullName evidence="2">Uncharacterized protein</fullName>
    </submittedName>
</protein>
<feature type="compositionally biased region" description="Basic and acidic residues" evidence="1">
    <location>
        <begin position="294"/>
        <end position="323"/>
    </location>
</feature>
<evidence type="ECO:0000313" key="3">
    <source>
        <dbReference type="Proteomes" id="UP000284842"/>
    </source>
</evidence>
<feature type="compositionally biased region" description="Low complexity" evidence="1">
    <location>
        <begin position="326"/>
        <end position="343"/>
    </location>
</feature>
<comment type="caution">
    <text evidence="2">The sequence shown here is derived from an EMBL/GenBank/DDBJ whole genome shotgun (WGS) entry which is preliminary data.</text>
</comment>
<evidence type="ECO:0000313" key="2">
    <source>
        <dbReference type="EMBL" id="PPQ82961.1"/>
    </source>
</evidence>
<accession>A0A409WWW9</accession>
<feature type="region of interest" description="Disordered" evidence="1">
    <location>
        <begin position="393"/>
        <end position="419"/>
    </location>
</feature>
<proteinExistence type="predicted"/>
<dbReference type="Proteomes" id="UP000284842">
    <property type="component" value="Unassembled WGS sequence"/>
</dbReference>
<name>A0A409WWW9_9AGAR</name>
<organism evidence="2 3">
    <name type="scientific">Panaeolus cyanescens</name>
    <dbReference type="NCBI Taxonomy" id="181874"/>
    <lineage>
        <taxon>Eukaryota</taxon>
        <taxon>Fungi</taxon>
        <taxon>Dikarya</taxon>
        <taxon>Basidiomycota</taxon>
        <taxon>Agaricomycotina</taxon>
        <taxon>Agaricomycetes</taxon>
        <taxon>Agaricomycetidae</taxon>
        <taxon>Agaricales</taxon>
        <taxon>Agaricineae</taxon>
        <taxon>Galeropsidaceae</taxon>
        <taxon>Panaeolus</taxon>
    </lineage>
</organism>
<feature type="region of interest" description="Disordered" evidence="1">
    <location>
        <begin position="294"/>
        <end position="343"/>
    </location>
</feature>